<evidence type="ECO:0000256" key="8">
    <source>
        <dbReference type="SAM" id="Phobius"/>
    </source>
</evidence>
<feature type="transmembrane region" description="Helical" evidence="8">
    <location>
        <begin position="344"/>
        <end position="362"/>
    </location>
</feature>
<evidence type="ECO:0008006" key="11">
    <source>
        <dbReference type="Google" id="ProtNLM"/>
    </source>
</evidence>
<gene>
    <name evidence="9" type="ORF">DCO17_01740</name>
</gene>
<accession>A0A6M9PUU1</accession>
<feature type="transmembrane region" description="Helical" evidence="8">
    <location>
        <begin position="6"/>
        <end position="23"/>
    </location>
</feature>
<evidence type="ECO:0000256" key="4">
    <source>
        <dbReference type="ARBA" id="ARBA00022679"/>
    </source>
</evidence>
<dbReference type="PANTHER" id="PTHR33908">
    <property type="entry name" value="MANNOSYLTRANSFERASE YKCB-RELATED"/>
    <property type="match status" value="1"/>
</dbReference>
<dbReference type="InterPro" id="IPR050297">
    <property type="entry name" value="LipidA_mod_glycosyltrf_83"/>
</dbReference>
<keyword evidence="7 8" id="KW-0472">Membrane</keyword>
<feature type="transmembrane region" description="Helical" evidence="8">
    <location>
        <begin position="104"/>
        <end position="123"/>
    </location>
</feature>
<dbReference type="GO" id="GO:0009103">
    <property type="term" value="P:lipopolysaccharide biosynthetic process"/>
    <property type="evidence" value="ECO:0007669"/>
    <property type="project" value="UniProtKB-ARBA"/>
</dbReference>
<evidence type="ECO:0000313" key="10">
    <source>
        <dbReference type="Proteomes" id="UP000503312"/>
    </source>
</evidence>
<dbReference type="RefSeq" id="WP_173955105.1">
    <property type="nucleotide sequence ID" value="NZ_CP028942.1"/>
</dbReference>
<evidence type="ECO:0000256" key="3">
    <source>
        <dbReference type="ARBA" id="ARBA00022676"/>
    </source>
</evidence>
<keyword evidence="4" id="KW-0808">Transferase</keyword>
<keyword evidence="2" id="KW-1003">Cell membrane</keyword>
<feature type="transmembrane region" description="Helical" evidence="8">
    <location>
        <begin position="81"/>
        <end position="98"/>
    </location>
</feature>
<dbReference type="KEGG" id="ptrp:DCO17_01740"/>
<feature type="transmembrane region" description="Helical" evidence="8">
    <location>
        <begin position="156"/>
        <end position="184"/>
    </location>
</feature>
<feature type="transmembrane region" description="Helical" evidence="8">
    <location>
        <begin position="368"/>
        <end position="386"/>
    </location>
</feature>
<protein>
    <recommendedName>
        <fullName evidence="11">Glycosyltransferase RgtA/B/C/D-like domain-containing protein</fullName>
    </recommendedName>
</protein>
<feature type="transmembrane region" description="Helical" evidence="8">
    <location>
        <begin position="314"/>
        <end position="332"/>
    </location>
</feature>
<dbReference type="EMBL" id="CP028942">
    <property type="protein sequence ID" value="QKM64061.1"/>
    <property type="molecule type" value="Genomic_DNA"/>
</dbReference>
<feature type="transmembrane region" description="Helical" evidence="8">
    <location>
        <begin position="130"/>
        <end position="150"/>
    </location>
</feature>
<keyword evidence="10" id="KW-1185">Reference proteome</keyword>
<dbReference type="GO" id="GO:0016763">
    <property type="term" value="F:pentosyltransferase activity"/>
    <property type="evidence" value="ECO:0007669"/>
    <property type="project" value="TreeGrafter"/>
</dbReference>
<evidence type="ECO:0000256" key="2">
    <source>
        <dbReference type="ARBA" id="ARBA00022475"/>
    </source>
</evidence>
<sequence length="401" mass="46281">MKTIGSIRIILYILIAILGSVYISTAGDKVNWPDEKIYIEIATNLNKGQGYVNELSEPSAFRPPGYPFLISILYKAKSAPLIAKIANLIFLILTTYILEKIIRFTSPSGAIFTPLAIFAYPLFIYASGILIPQIFGSFLFILSIYCIFIAKRNYWNGIFCGIIIGFLALTIPTFFLFYLILLLILIAKNPNKKKSIYILLVFLFMNITIAPWIIRNSLLFNSTVFISTNSGINLLYSNSENTQYDSGTIDISKHTSPVKLNEAQEDEYYKKIVFNLISENPTRYIKLYFLRTLNYFNYKNNISNQSEVNSLKNLVLFFSYYPFLIIAILRISFFQKIKLSYIEYYFYLIYFGNALLSAIFFTRIRYRIPFDFILIAISCIAIGRYLDFQNSKNDKSMSYTL</sequence>
<organism evidence="9 10">
    <name type="scientific">Polynucleobacter tropicus</name>
    <dbReference type="NCBI Taxonomy" id="1743174"/>
    <lineage>
        <taxon>Bacteria</taxon>
        <taxon>Pseudomonadati</taxon>
        <taxon>Pseudomonadota</taxon>
        <taxon>Betaproteobacteria</taxon>
        <taxon>Burkholderiales</taxon>
        <taxon>Burkholderiaceae</taxon>
        <taxon>Polynucleobacter</taxon>
    </lineage>
</organism>
<dbReference type="AlphaFoldDB" id="A0A6M9PUU1"/>
<keyword evidence="6 8" id="KW-1133">Transmembrane helix</keyword>
<evidence type="ECO:0000256" key="1">
    <source>
        <dbReference type="ARBA" id="ARBA00004651"/>
    </source>
</evidence>
<evidence type="ECO:0000256" key="7">
    <source>
        <dbReference type="ARBA" id="ARBA00023136"/>
    </source>
</evidence>
<evidence type="ECO:0000256" key="5">
    <source>
        <dbReference type="ARBA" id="ARBA00022692"/>
    </source>
</evidence>
<keyword evidence="5 8" id="KW-0812">Transmembrane</keyword>
<keyword evidence="3" id="KW-0328">Glycosyltransferase</keyword>
<evidence type="ECO:0000256" key="6">
    <source>
        <dbReference type="ARBA" id="ARBA00022989"/>
    </source>
</evidence>
<reference evidence="9 10" key="1">
    <citation type="submission" date="2018-04" db="EMBL/GenBank/DDBJ databases">
        <title>Polynucleobacter sp. UH21B genome.</title>
        <authorList>
            <person name="Hahn M.W."/>
        </authorList>
    </citation>
    <scope>NUCLEOTIDE SEQUENCE [LARGE SCALE GENOMIC DNA]</scope>
    <source>
        <strain evidence="9 10">MWH-UH21B</strain>
    </source>
</reference>
<evidence type="ECO:0000313" key="9">
    <source>
        <dbReference type="EMBL" id="QKM64061.1"/>
    </source>
</evidence>
<proteinExistence type="predicted"/>
<feature type="transmembrane region" description="Helical" evidence="8">
    <location>
        <begin position="196"/>
        <end position="214"/>
    </location>
</feature>
<dbReference type="PANTHER" id="PTHR33908:SF11">
    <property type="entry name" value="MEMBRANE PROTEIN"/>
    <property type="match status" value="1"/>
</dbReference>
<dbReference type="GO" id="GO:0005886">
    <property type="term" value="C:plasma membrane"/>
    <property type="evidence" value="ECO:0007669"/>
    <property type="project" value="UniProtKB-SubCell"/>
</dbReference>
<comment type="subcellular location">
    <subcellularLocation>
        <location evidence="1">Cell membrane</location>
        <topology evidence="1">Multi-pass membrane protein</topology>
    </subcellularLocation>
</comment>
<dbReference type="Proteomes" id="UP000503312">
    <property type="component" value="Chromosome"/>
</dbReference>
<name>A0A6M9PUU1_9BURK</name>